<dbReference type="AlphaFoldDB" id="A0A9Q7XQ23"/>
<keyword evidence="1" id="KW-0472">Membrane</keyword>
<reference evidence="2 3" key="1">
    <citation type="submission" date="2018-01" db="EMBL/GenBank/DDBJ databases">
        <authorList>
            <person name="Clerissi C."/>
        </authorList>
    </citation>
    <scope>NUCLEOTIDE SEQUENCE [LARGE SCALE GENOMIC DNA]</scope>
    <source>
        <strain evidence="2">Cupriavidus taiwanensis SWF 66322</strain>
    </source>
</reference>
<proteinExistence type="predicted"/>
<keyword evidence="1" id="KW-0812">Transmembrane</keyword>
<dbReference type="EMBL" id="LT984813">
    <property type="protein sequence ID" value="SPD63013.1"/>
    <property type="molecule type" value="Genomic_DNA"/>
</dbReference>
<evidence type="ECO:0000313" key="2">
    <source>
        <dbReference type="EMBL" id="SPD63013.1"/>
    </source>
</evidence>
<dbReference type="Proteomes" id="UP000254259">
    <property type="component" value="Chromosome CBM2636"/>
</dbReference>
<organism evidence="2 3">
    <name type="scientific">Cupriavidus taiwanensis</name>
    <dbReference type="NCBI Taxonomy" id="164546"/>
    <lineage>
        <taxon>Bacteria</taxon>
        <taxon>Pseudomonadati</taxon>
        <taxon>Pseudomonadota</taxon>
        <taxon>Betaproteobacteria</taxon>
        <taxon>Burkholderiales</taxon>
        <taxon>Burkholderiaceae</taxon>
        <taxon>Cupriavidus</taxon>
    </lineage>
</organism>
<evidence type="ECO:0000313" key="3">
    <source>
        <dbReference type="Proteomes" id="UP000254259"/>
    </source>
</evidence>
<name>A0A9Q7XQ23_9BURK</name>
<feature type="transmembrane region" description="Helical" evidence="1">
    <location>
        <begin position="43"/>
        <end position="64"/>
    </location>
</feature>
<protein>
    <submittedName>
        <fullName evidence="2">Uncharacterized protein</fullName>
    </submittedName>
</protein>
<evidence type="ECO:0000256" key="1">
    <source>
        <dbReference type="SAM" id="Phobius"/>
    </source>
</evidence>
<gene>
    <name evidence="2" type="ORF">CBM2636_10029</name>
</gene>
<sequence>MQTSLLFYELACARMSHTKTLTHRFQNNGLSNRMNPGYEQRHVLLFCPITLFSTFIYSLGFRYLND</sequence>
<accession>A0A9Q7XQ23</accession>
<keyword evidence="1" id="KW-1133">Transmembrane helix</keyword>